<evidence type="ECO:0000256" key="3">
    <source>
        <dbReference type="ARBA" id="ARBA00022989"/>
    </source>
</evidence>
<proteinExistence type="predicted"/>
<sequence>MGRLRAARSWLTQGLRRLRDSVDAIVEAGLAATVAWLLGVHLVGNDRPFFAPAAALIVLGVTRGQRIRRALDIWVGVAVGVLTADVIARAAGPTSVWSVVAVTVLTLSVAAFLGGGVILMVQGAVSAIYVAVTTPTDGSLVPARFFDALVGGAVAIAVNQLPLRADPLTELADESSPVFERLADVLDSVAAALKAEDHDAARQALDDARNVDPAVAAFHDAVAVAEESARLTILRRRRPPSLAAYSEAATKMDYAVRNVRVLARSAAMLLRLGGPVSPTLVDATSQLAEAVRALGGYLTALVGEQAGAHRDRSTRTRARTTALQVESARADAHRSAMRAVRLAAQALSPEQTLPAVMIVGQVRSAAVDLLLGMGLEFDEVMHATDEALGFATDDT</sequence>
<keyword evidence="3 5" id="KW-1133">Transmembrane helix</keyword>
<dbReference type="Pfam" id="PF13515">
    <property type="entry name" value="FUSC_2"/>
    <property type="match status" value="1"/>
</dbReference>
<gene>
    <name evidence="7" type="ORF">FDG2_1715</name>
</gene>
<dbReference type="EMBL" id="FLUV01000717">
    <property type="protein sequence ID" value="SBW20507.1"/>
    <property type="molecule type" value="Genomic_DNA"/>
</dbReference>
<feature type="transmembrane region" description="Helical" evidence="5">
    <location>
        <begin position="71"/>
        <end position="91"/>
    </location>
</feature>
<comment type="subcellular location">
    <subcellularLocation>
        <location evidence="1">Membrane</location>
        <topology evidence="1">Multi-pass membrane protein</topology>
    </subcellularLocation>
</comment>
<dbReference type="Proteomes" id="UP000199013">
    <property type="component" value="Unassembled WGS sequence"/>
</dbReference>
<reference evidence="8" key="1">
    <citation type="submission" date="2016-02" db="EMBL/GenBank/DDBJ databases">
        <authorList>
            <person name="Wibberg D."/>
        </authorList>
    </citation>
    <scope>NUCLEOTIDE SEQUENCE [LARGE SCALE GENOMIC DNA]</scope>
</reference>
<keyword evidence="4 5" id="KW-0472">Membrane</keyword>
<evidence type="ECO:0000256" key="4">
    <source>
        <dbReference type="ARBA" id="ARBA00023136"/>
    </source>
</evidence>
<accession>A0A1C3NW92</accession>
<name>A0A1C3NW92_9ACTN</name>
<feature type="transmembrane region" description="Helical" evidence="5">
    <location>
        <begin position="97"/>
        <end position="121"/>
    </location>
</feature>
<feature type="domain" description="Integral membrane bound transporter" evidence="6">
    <location>
        <begin position="35"/>
        <end position="158"/>
    </location>
</feature>
<dbReference type="InterPro" id="IPR049453">
    <property type="entry name" value="Memb_transporter_dom"/>
</dbReference>
<dbReference type="GO" id="GO:0016020">
    <property type="term" value="C:membrane"/>
    <property type="evidence" value="ECO:0007669"/>
    <property type="project" value="UniProtKB-SubCell"/>
</dbReference>
<organism evidence="7 8">
    <name type="scientific">Candidatus Protofrankia californiensis</name>
    <dbReference type="NCBI Taxonomy" id="1839754"/>
    <lineage>
        <taxon>Bacteria</taxon>
        <taxon>Bacillati</taxon>
        <taxon>Actinomycetota</taxon>
        <taxon>Actinomycetes</taxon>
        <taxon>Frankiales</taxon>
        <taxon>Frankiaceae</taxon>
        <taxon>Protofrankia</taxon>
    </lineage>
</organism>
<protein>
    <recommendedName>
        <fullName evidence="6">Integral membrane bound transporter domain-containing protein</fullName>
    </recommendedName>
</protein>
<keyword evidence="8" id="KW-1185">Reference proteome</keyword>
<evidence type="ECO:0000256" key="5">
    <source>
        <dbReference type="SAM" id="Phobius"/>
    </source>
</evidence>
<evidence type="ECO:0000256" key="1">
    <source>
        <dbReference type="ARBA" id="ARBA00004141"/>
    </source>
</evidence>
<dbReference type="AlphaFoldDB" id="A0A1C3NW92"/>
<evidence type="ECO:0000313" key="8">
    <source>
        <dbReference type="Proteomes" id="UP000199013"/>
    </source>
</evidence>
<keyword evidence="2 5" id="KW-0812">Transmembrane</keyword>
<evidence type="ECO:0000256" key="2">
    <source>
        <dbReference type="ARBA" id="ARBA00022692"/>
    </source>
</evidence>
<evidence type="ECO:0000313" key="7">
    <source>
        <dbReference type="EMBL" id="SBW20507.1"/>
    </source>
</evidence>
<feature type="transmembrane region" description="Helical" evidence="5">
    <location>
        <begin position="21"/>
        <end position="43"/>
    </location>
</feature>
<evidence type="ECO:0000259" key="6">
    <source>
        <dbReference type="Pfam" id="PF13515"/>
    </source>
</evidence>